<sequence length="176" mass="20702">MDDIKRKIQADIDRMNINVAKLNARKSKIDEKNFEDQLRARMSKPIETLINAYSEVIQIRYLTLSAISEIKLEKYELPSSKIDLKTMEVTQMKNHVEIRERESKLNKALETELGLFKDVTDANYNIKKKEIDDNTILIQRSQQDNLDVWIMSHEALKISLEFICRSMPHKENVYSE</sequence>
<evidence type="ECO:0000256" key="1">
    <source>
        <dbReference type="SAM" id="Coils"/>
    </source>
</evidence>
<dbReference type="Proteomes" id="UP000014500">
    <property type="component" value="Unassembled WGS sequence"/>
</dbReference>
<name>T1J0V9_STRMM</name>
<dbReference type="HOGENOM" id="CLU_1527095_0_0_1"/>
<feature type="coiled-coil region" evidence="1">
    <location>
        <begin position="5"/>
        <end position="32"/>
    </location>
</feature>
<dbReference type="EnsemblMetazoa" id="SMAR007167-RA">
    <property type="protein sequence ID" value="SMAR007167-PA"/>
    <property type="gene ID" value="SMAR007167"/>
</dbReference>
<evidence type="ECO:0000313" key="2">
    <source>
        <dbReference type="EnsemblMetazoa" id="SMAR007167-PA"/>
    </source>
</evidence>
<reference evidence="3" key="1">
    <citation type="submission" date="2011-05" db="EMBL/GenBank/DDBJ databases">
        <authorList>
            <person name="Richards S.R."/>
            <person name="Qu J."/>
            <person name="Jiang H."/>
            <person name="Jhangiani S.N."/>
            <person name="Agravi P."/>
            <person name="Goodspeed R."/>
            <person name="Gross S."/>
            <person name="Mandapat C."/>
            <person name="Jackson L."/>
            <person name="Mathew T."/>
            <person name="Pu L."/>
            <person name="Thornton R."/>
            <person name="Saada N."/>
            <person name="Wilczek-Boney K.B."/>
            <person name="Lee S."/>
            <person name="Kovar C."/>
            <person name="Wu Y."/>
            <person name="Scherer S.E."/>
            <person name="Worley K.C."/>
            <person name="Muzny D.M."/>
            <person name="Gibbs R."/>
        </authorList>
    </citation>
    <scope>NUCLEOTIDE SEQUENCE</scope>
    <source>
        <strain evidence="3">Brora</strain>
    </source>
</reference>
<dbReference type="EMBL" id="AFFK01012418">
    <property type="status" value="NOT_ANNOTATED_CDS"/>
    <property type="molecule type" value="Genomic_DNA"/>
</dbReference>
<accession>T1J0V9</accession>
<dbReference type="AlphaFoldDB" id="T1J0V9"/>
<proteinExistence type="predicted"/>
<keyword evidence="1" id="KW-0175">Coiled coil</keyword>
<keyword evidence="3" id="KW-1185">Reference proteome</keyword>
<evidence type="ECO:0000313" key="3">
    <source>
        <dbReference type="Proteomes" id="UP000014500"/>
    </source>
</evidence>
<protein>
    <submittedName>
        <fullName evidence="2">Uncharacterized protein</fullName>
    </submittedName>
</protein>
<reference evidence="2" key="2">
    <citation type="submission" date="2015-02" db="UniProtKB">
        <authorList>
            <consortium name="EnsemblMetazoa"/>
        </authorList>
    </citation>
    <scope>IDENTIFICATION</scope>
</reference>
<organism evidence="2 3">
    <name type="scientific">Strigamia maritima</name>
    <name type="common">European centipede</name>
    <name type="synonym">Geophilus maritimus</name>
    <dbReference type="NCBI Taxonomy" id="126957"/>
    <lineage>
        <taxon>Eukaryota</taxon>
        <taxon>Metazoa</taxon>
        <taxon>Ecdysozoa</taxon>
        <taxon>Arthropoda</taxon>
        <taxon>Myriapoda</taxon>
        <taxon>Chilopoda</taxon>
        <taxon>Pleurostigmophora</taxon>
        <taxon>Geophilomorpha</taxon>
        <taxon>Linotaeniidae</taxon>
        <taxon>Strigamia</taxon>
    </lineage>
</organism>